<dbReference type="PANTHER" id="PTHR30532:SF26">
    <property type="entry name" value="IRON(3+)-HYDROXAMATE-BINDING PROTEIN FHUD"/>
    <property type="match status" value="1"/>
</dbReference>
<feature type="domain" description="Fe/B12 periplasmic-binding" evidence="5">
    <location>
        <begin position="12"/>
        <end position="270"/>
    </location>
</feature>
<name>A0A3G9J5Q8_9BACL</name>
<accession>A0A3G9J5Q8</accession>
<dbReference type="InterPro" id="IPR002491">
    <property type="entry name" value="ABC_transptr_periplasmic_BD"/>
</dbReference>
<protein>
    <submittedName>
        <fullName evidence="6">ABC transporter substrate-binding protein</fullName>
    </submittedName>
</protein>
<evidence type="ECO:0000259" key="5">
    <source>
        <dbReference type="PROSITE" id="PS50983"/>
    </source>
</evidence>
<dbReference type="GO" id="GO:1901678">
    <property type="term" value="P:iron coordination entity transport"/>
    <property type="evidence" value="ECO:0007669"/>
    <property type="project" value="UniProtKB-ARBA"/>
</dbReference>
<evidence type="ECO:0000256" key="1">
    <source>
        <dbReference type="ARBA" id="ARBA00004196"/>
    </source>
</evidence>
<evidence type="ECO:0000256" key="2">
    <source>
        <dbReference type="ARBA" id="ARBA00008814"/>
    </source>
</evidence>
<dbReference type="SUPFAM" id="SSF53807">
    <property type="entry name" value="Helical backbone' metal receptor"/>
    <property type="match status" value="1"/>
</dbReference>
<keyword evidence="4" id="KW-0732">Signal</keyword>
<evidence type="ECO:0000313" key="6">
    <source>
        <dbReference type="EMBL" id="BBH19058.1"/>
    </source>
</evidence>
<sequence length="270" mass="29909">MGRNVEIPAMPRRIVYHGETFGDLLALGVEAVGGSAFWEQRSVLGDRLQNVMDIEFSINVAKLVELEPDLIILASSDEEQYNKAAGIAPTVTFNTFAPLEQRLLKLGDLLGKRMAAEQWLETYRERSEQMWQMLKGELAQGESASVFVTARGGRLFVMGTIGLSVMLYHRSGFQAPSSIGQLLSEGISYLEISAEDLPAFAGDRIFMVLTNEASSRQAAYELAGSKLWKSLPAVRSELAYWVEDSEWNYGDAFTSSSLLEKLPALLRRSS</sequence>
<dbReference type="Gene3D" id="3.40.50.1980">
    <property type="entry name" value="Nitrogenase molybdenum iron protein domain"/>
    <property type="match status" value="2"/>
</dbReference>
<reference evidence="6 7" key="1">
    <citation type="submission" date="2018-11" db="EMBL/GenBank/DDBJ databases">
        <title>Complete genome sequence of Paenibacillus baekrokdamisoli strain KCTC 33723.</title>
        <authorList>
            <person name="Kang S.W."/>
            <person name="Lee K.C."/>
            <person name="Kim K.K."/>
            <person name="Kim J.S."/>
            <person name="Kim D.S."/>
            <person name="Ko S.H."/>
            <person name="Yang S.H."/>
            <person name="Lee J.S."/>
        </authorList>
    </citation>
    <scope>NUCLEOTIDE SEQUENCE [LARGE SCALE GENOMIC DNA]</scope>
    <source>
        <strain evidence="6 7">KCTC 33723</strain>
    </source>
</reference>
<comment type="subcellular location">
    <subcellularLocation>
        <location evidence="1">Cell envelope</location>
    </subcellularLocation>
</comment>
<dbReference type="Pfam" id="PF01497">
    <property type="entry name" value="Peripla_BP_2"/>
    <property type="match status" value="1"/>
</dbReference>
<keyword evidence="7" id="KW-1185">Reference proteome</keyword>
<keyword evidence="3" id="KW-0813">Transport</keyword>
<gene>
    <name evidence="6" type="ORF">Back11_04030</name>
</gene>
<dbReference type="EMBL" id="AP019308">
    <property type="protein sequence ID" value="BBH19058.1"/>
    <property type="molecule type" value="Genomic_DNA"/>
</dbReference>
<dbReference type="PANTHER" id="PTHR30532">
    <property type="entry name" value="IRON III DICITRATE-BINDING PERIPLASMIC PROTEIN"/>
    <property type="match status" value="1"/>
</dbReference>
<evidence type="ECO:0000256" key="4">
    <source>
        <dbReference type="ARBA" id="ARBA00022729"/>
    </source>
</evidence>
<dbReference type="AlphaFoldDB" id="A0A3G9J5Q8"/>
<evidence type="ECO:0000256" key="3">
    <source>
        <dbReference type="ARBA" id="ARBA00022448"/>
    </source>
</evidence>
<proteinExistence type="inferred from homology"/>
<dbReference type="Proteomes" id="UP000275368">
    <property type="component" value="Chromosome"/>
</dbReference>
<dbReference type="PROSITE" id="PS50983">
    <property type="entry name" value="FE_B12_PBP"/>
    <property type="match status" value="1"/>
</dbReference>
<comment type="similarity">
    <text evidence="2">Belongs to the bacterial solute-binding protein 8 family.</text>
</comment>
<evidence type="ECO:0000313" key="7">
    <source>
        <dbReference type="Proteomes" id="UP000275368"/>
    </source>
</evidence>
<dbReference type="KEGG" id="pbk:Back11_04030"/>
<dbReference type="GO" id="GO:0030288">
    <property type="term" value="C:outer membrane-bounded periplasmic space"/>
    <property type="evidence" value="ECO:0007669"/>
    <property type="project" value="TreeGrafter"/>
</dbReference>
<organism evidence="6 7">
    <name type="scientific">Paenibacillus baekrokdamisoli</name>
    <dbReference type="NCBI Taxonomy" id="1712516"/>
    <lineage>
        <taxon>Bacteria</taxon>
        <taxon>Bacillati</taxon>
        <taxon>Bacillota</taxon>
        <taxon>Bacilli</taxon>
        <taxon>Bacillales</taxon>
        <taxon>Paenibacillaceae</taxon>
        <taxon>Paenibacillus</taxon>
    </lineage>
</organism>
<dbReference type="InterPro" id="IPR051313">
    <property type="entry name" value="Bact_iron-sidero_bind"/>
</dbReference>